<evidence type="ECO:0000256" key="6">
    <source>
        <dbReference type="ARBA" id="ARBA00022679"/>
    </source>
</evidence>
<feature type="binding site" evidence="11">
    <location>
        <position position="103"/>
    </location>
    <ligand>
        <name>pyridoxal 5'-phosphate</name>
        <dbReference type="ChEBI" id="CHEBI:597326"/>
    </ligand>
</feature>
<comment type="caution">
    <text evidence="14">The sequence shown here is derived from an EMBL/GenBank/DDBJ whole genome shotgun (WGS) entry which is preliminary data.</text>
</comment>
<evidence type="ECO:0000256" key="5">
    <source>
        <dbReference type="ARBA" id="ARBA00022605"/>
    </source>
</evidence>
<comment type="cofactor">
    <cofactor evidence="11">
        <name>pyridoxal 5'-phosphate</name>
        <dbReference type="ChEBI" id="CHEBI:597326"/>
    </cofactor>
    <text evidence="11">Binds 1 pyridoxal phosphate per subunit.</text>
</comment>
<comment type="similarity">
    <text evidence="3 11">Belongs to the class-V pyridoxal-phosphate-dependent aminotransferase family. SerC subfamily.</text>
</comment>
<evidence type="ECO:0000313" key="14">
    <source>
        <dbReference type="EMBL" id="ELS61177.1"/>
    </source>
</evidence>
<dbReference type="NCBIfam" id="NF003764">
    <property type="entry name" value="PRK05355.1"/>
    <property type="match status" value="1"/>
</dbReference>
<keyword evidence="15" id="KW-1185">Reference proteome</keyword>
<dbReference type="Proteomes" id="UP000011182">
    <property type="component" value="Unassembled WGS sequence"/>
</dbReference>
<comment type="catalytic activity">
    <reaction evidence="9 11">
        <text>4-(phosphooxy)-L-threonine + 2-oxoglutarate = (R)-3-hydroxy-2-oxo-4-phosphooxybutanoate + L-glutamate</text>
        <dbReference type="Rhea" id="RHEA:16573"/>
        <dbReference type="ChEBI" id="CHEBI:16810"/>
        <dbReference type="ChEBI" id="CHEBI:29985"/>
        <dbReference type="ChEBI" id="CHEBI:58452"/>
        <dbReference type="ChEBI" id="CHEBI:58538"/>
        <dbReference type="EC" id="2.6.1.52"/>
    </reaction>
</comment>
<evidence type="ECO:0000256" key="12">
    <source>
        <dbReference type="RuleBase" id="RU004505"/>
    </source>
</evidence>
<evidence type="ECO:0000256" key="1">
    <source>
        <dbReference type="ARBA" id="ARBA00003483"/>
    </source>
</evidence>
<accession>A0A9W5LI94</accession>
<dbReference type="InterPro" id="IPR015421">
    <property type="entry name" value="PyrdxlP-dep_Trfase_major"/>
</dbReference>
<feature type="modified residue" description="N6-(pyridoxal phosphate)lysine" evidence="11">
    <location>
        <position position="195"/>
    </location>
</feature>
<comment type="catalytic activity">
    <reaction evidence="10 11 12">
        <text>O-phospho-L-serine + 2-oxoglutarate = 3-phosphooxypyruvate + L-glutamate</text>
        <dbReference type="Rhea" id="RHEA:14329"/>
        <dbReference type="ChEBI" id="CHEBI:16810"/>
        <dbReference type="ChEBI" id="CHEBI:18110"/>
        <dbReference type="ChEBI" id="CHEBI:29985"/>
        <dbReference type="ChEBI" id="CHEBI:57524"/>
        <dbReference type="EC" id="2.6.1.52"/>
    </reaction>
</comment>
<dbReference type="CDD" id="cd00611">
    <property type="entry name" value="PSAT_like"/>
    <property type="match status" value="1"/>
</dbReference>
<dbReference type="Pfam" id="PF00266">
    <property type="entry name" value="Aminotran_5"/>
    <property type="match status" value="1"/>
</dbReference>
<dbReference type="AlphaFoldDB" id="A0A9W5LI94"/>
<dbReference type="Gene3D" id="3.40.640.10">
    <property type="entry name" value="Type I PLP-dependent aspartate aminotransferase-like (Major domain)"/>
    <property type="match status" value="1"/>
</dbReference>
<dbReference type="InterPro" id="IPR000192">
    <property type="entry name" value="Aminotrans_V_dom"/>
</dbReference>
<evidence type="ECO:0000256" key="9">
    <source>
        <dbReference type="ARBA" id="ARBA00047630"/>
    </source>
</evidence>
<comment type="caution">
    <text evidence="11">Lacks conserved residue(s) required for the propagation of feature annotation.</text>
</comment>
<comment type="pathway">
    <text evidence="2 11 12">Amino-acid biosynthesis; L-serine biosynthesis; L-serine from 3-phospho-D-glycerate: step 2/3.</text>
</comment>
<evidence type="ECO:0000259" key="13">
    <source>
        <dbReference type="Pfam" id="PF00266"/>
    </source>
</evidence>
<dbReference type="InterPro" id="IPR020578">
    <property type="entry name" value="Aminotrans_V_PyrdxlP_BS"/>
</dbReference>
<dbReference type="Gene3D" id="3.90.1150.10">
    <property type="entry name" value="Aspartate Aminotransferase, domain 1"/>
    <property type="match status" value="1"/>
</dbReference>
<comment type="subcellular location">
    <subcellularLocation>
        <location evidence="11">Cytoplasm</location>
    </subcellularLocation>
</comment>
<dbReference type="InterPro" id="IPR015424">
    <property type="entry name" value="PyrdxlP-dep_Trfase"/>
</dbReference>
<evidence type="ECO:0000256" key="3">
    <source>
        <dbReference type="ARBA" id="ARBA00006904"/>
    </source>
</evidence>
<feature type="binding site" evidence="11">
    <location>
        <begin position="77"/>
        <end position="78"/>
    </location>
    <ligand>
        <name>pyridoxal 5'-phosphate</name>
        <dbReference type="ChEBI" id="CHEBI:597326"/>
    </ligand>
</feature>
<dbReference type="FunFam" id="3.40.640.10:FF:000010">
    <property type="entry name" value="Phosphoserine aminotransferase"/>
    <property type="match status" value="1"/>
</dbReference>
<dbReference type="InterPro" id="IPR015422">
    <property type="entry name" value="PyrdxlP-dep_Trfase_small"/>
</dbReference>
<name>A0A9W5LI94_9BACI</name>
<keyword evidence="11" id="KW-0963">Cytoplasm</keyword>
<feature type="binding site" evidence="11">
    <location>
        <position position="152"/>
    </location>
    <ligand>
        <name>pyridoxal 5'-phosphate</name>
        <dbReference type="ChEBI" id="CHEBI:597326"/>
    </ligand>
</feature>
<organism evidence="14 15">
    <name type="scientific">Bacillus inaquosorum KCTC 13429</name>
    <dbReference type="NCBI Taxonomy" id="1236548"/>
    <lineage>
        <taxon>Bacteria</taxon>
        <taxon>Bacillati</taxon>
        <taxon>Bacillota</taxon>
        <taxon>Bacilli</taxon>
        <taxon>Bacillales</taxon>
        <taxon>Bacillaceae</taxon>
        <taxon>Bacillus</taxon>
    </lineage>
</organism>
<dbReference type="HAMAP" id="MF_00160">
    <property type="entry name" value="SerC_aminotrans_5"/>
    <property type="match status" value="1"/>
</dbReference>
<sequence>MMERTTNFNAGPAALPLEVLQKAQKEFIDFNESGMSVMELSHRSKEYEAVHQKAKSLLIELMGIPEDYDILFLQGGASLQFSMLPMNFLTPEKTAHFVMTGAWSEKALAETKLFGNTSVTATSEADNYSFIPEVDLSDVKDGAYLHITSNNTIFGTQWQEFPNSPIPLVADMSSDILSRKIDVSKFDVIYGGAQKNLGPSGVTVVIMKKTWLQSENANVPKILKYSTHVKADSLYNTPPTFAIYMLSLVLEWLKENGGVDAVEQRNEQKAQVLYSCIDESNGFYKGHARKDSRSRMNVTFTLRDDELTKTFVQEAKAAKMVGLGGHRSVGGCRASIYNAVSLEACEQLAAFMKKFQQENE</sequence>
<keyword evidence="4 11" id="KW-0032">Aminotransferase</keyword>
<keyword evidence="5 11" id="KW-0028">Amino-acid biosynthesis</keyword>
<evidence type="ECO:0000256" key="2">
    <source>
        <dbReference type="ARBA" id="ARBA00005099"/>
    </source>
</evidence>
<feature type="binding site" evidence="11">
    <location>
        <position position="171"/>
    </location>
    <ligand>
        <name>pyridoxal 5'-phosphate</name>
        <dbReference type="ChEBI" id="CHEBI:597326"/>
    </ligand>
</feature>
<dbReference type="PROSITE" id="PS00595">
    <property type="entry name" value="AA_TRANSFER_CLASS_5"/>
    <property type="match status" value="1"/>
</dbReference>
<dbReference type="EC" id="2.6.1.52" evidence="11"/>
<dbReference type="PANTHER" id="PTHR43247">
    <property type="entry name" value="PHOSPHOSERINE AMINOTRANSFERASE"/>
    <property type="match status" value="1"/>
</dbReference>
<dbReference type="PANTHER" id="PTHR43247:SF1">
    <property type="entry name" value="PHOSPHOSERINE AMINOTRANSFERASE"/>
    <property type="match status" value="1"/>
</dbReference>
<reference evidence="14 15" key="1">
    <citation type="journal article" date="2014" name="Syst. Appl. Microbiol.">
        <title>Genomic insights into the taxonomic status of the three subspecies of Bacillus subtilis.</title>
        <authorList>
            <person name="Yi H."/>
            <person name="Chun J."/>
            <person name="Cha C.J."/>
        </authorList>
    </citation>
    <scope>NUCLEOTIDE SEQUENCE [LARGE SCALE GENOMIC DNA]</scope>
    <source>
        <strain evidence="14 15">KCTC 13429</strain>
    </source>
</reference>
<dbReference type="GO" id="GO:0004648">
    <property type="term" value="F:O-phospho-L-serine:2-oxoglutarate aminotransferase activity"/>
    <property type="evidence" value="ECO:0007669"/>
    <property type="project" value="UniProtKB-UniRule"/>
</dbReference>
<proteinExistence type="inferred from homology"/>
<evidence type="ECO:0000256" key="8">
    <source>
        <dbReference type="ARBA" id="ARBA00023299"/>
    </source>
</evidence>
<dbReference type="GO" id="GO:0006564">
    <property type="term" value="P:L-serine biosynthetic process"/>
    <property type="evidence" value="ECO:0007669"/>
    <property type="project" value="UniProtKB-UniRule"/>
</dbReference>
<comment type="function">
    <text evidence="1 11">Catalyzes the reversible conversion of 3-phosphohydroxypyruvate to phosphoserine and of 3-hydroxy-2-oxo-4-phosphonooxybutanoate to phosphohydroxythreonine.</text>
</comment>
<dbReference type="NCBIfam" id="TIGR01364">
    <property type="entry name" value="serC_1"/>
    <property type="match status" value="1"/>
</dbReference>
<gene>
    <name evidence="11" type="primary">serC</name>
    <name evidence="14" type="ORF">BSI_26390</name>
</gene>
<dbReference type="GO" id="GO:0030170">
    <property type="term" value="F:pyridoxal phosphate binding"/>
    <property type="evidence" value="ECO:0007669"/>
    <property type="project" value="UniProtKB-UniRule"/>
</dbReference>
<evidence type="ECO:0000256" key="11">
    <source>
        <dbReference type="HAMAP-Rule" id="MF_00160"/>
    </source>
</evidence>
<dbReference type="GO" id="GO:0005737">
    <property type="term" value="C:cytoplasm"/>
    <property type="evidence" value="ECO:0007669"/>
    <property type="project" value="UniProtKB-SubCell"/>
</dbReference>
<evidence type="ECO:0000256" key="4">
    <source>
        <dbReference type="ARBA" id="ARBA00022576"/>
    </source>
</evidence>
<feature type="binding site" evidence="11">
    <location>
        <begin position="236"/>
        <end position="237"/>
    </location>
    <ligand>
        <name>pyridoxal 5'-phosphate</name>
        <dbReference type="ChEBI" id="CHEBI:597326"/>
    </ligand>
</feature>
<dbReference type="FunFam" id="3.90.1150.10:FF:000006">
    <property type="entry name" value="Phosphoserine aminotransferase"/>
    <property type="match status" value="1"/>
</dbReference>
<feature type="binding site" evidence="11">
    <location>
        <position position="194"/>
    </location>
    <ligand>
        <name>pyridoxal 5'-phosphate</name>
        <dbReference type="ChEBI" id="CHEBI:597326"/>
    </ligand>
</feature>
<keyword evidence="8 11" id="KW-0718">Serine biosynthesis</keyword>
<dbReference type="PIRSF" id="PIRSF000525">
    <property type="entry name" value="SerC"/>
    <property type="match status" value="1"/>
</dbReference>
<keyword evidence="7 11" id="KW-0663">Pyridoxal phosphate</keyword>
<feature type="domain" description="Aminotransferase class V" evidence="13">
    <location>
        <begin position="7"/>
        <end position="347"/>
    </location>
</feature>
<protein>
    <recommendedName>
        <fullName evidence="11">Phosphoserine aminotransferase</fullName>
        <ecNumber evidence="11">2.6.1.52</ecNumber>
    </recommendedName>
    <alternativeName>
        <fullName evidence="11">Phosphohydroxythreonine aminotransferase</fullName>
        <shortName evidence="11">PSAT</shortName>
    </alternativeName>
</protein>
<dbReference type="EMBL" id="AMXN01000004">
    <property type="protein sequence ID" value="ELS61177.1"/>
    <property type="molecule type" value="Genomic_DNA"/>
</dbReference>
<dbReference type="SUPFAM" id="SSF53383">
    <property type="entry name" value="PLP-dependent transferases"/>
    <property type="match status" value="1"/>
</dbReference>
<dbReference type="InterPro" id="IPR022278">
    <property type="entry name" value="Pser_aminoTfrase"/>
</dbReference>
<evidence type="ECO:0000256" key="10">
    <source>
        <dbReference type="ARBA" id="ARBA00049007"/>
    </source>
</evidence>
<evidence type="ECO:0000313" key="15">
    <source>
        <dbReference type="Proteomes" id="UP000011182"/>
    </source>
</evidence>
<evidence type="ECO:0000256" key="7">
    <source>
        <dbReference type="ARBA" id="ARBA00022898"/>
    </source>
</evidence>
<feature type="binding site" evidence="11">
    <location>
        <position position="43"/>
    </location>
    <ligand>
        <name>L-glutamate</name>
        <dbReference type="ChEBI" id="CHEBI:29985"/>
    </ligand>
</feature>
<keyword evidence="6 11" id="KW-0808">Transferase</keyword>
<comment type="subunit">
    <text evidence="11">Homodimer.</text>
</comment>